<dbReference type="RefSeq" id="XP_014674070.1">
    <property type="nucleotide sequence ID" value="XM_014818584.1"/>
</dbReference>
<dbReference type="SUPFAM" id="SSF48371">
    <property type="entry name" value="ARM repeat"/>
    <property type="match status" value="1"/>
</dbReference>
<feature type="non-terminal residue" evidence="2">
    <location>
        <position position="1"/>
    </location>
</feature>
<name>A0ABM1EPE9_PRICU</name>
<proteinExistence type="predicted"/>
<dbReference type="Proteomes" id="UP000695022">
    <property type="component" value="Unplaced"/>
</dbReference>
<dbReference type="InterPro" id="IPR016024">
    <property type="entry name" value="ARM-type_fold"/>
</dbReference>
<evidence type="ECO:0000313" key="1">
    <source>
        <dbReference type="Proteomes" id="UP000695022"/>
    </source>
</evidence>
<dbReference type="PANTHER" id="PTHR17695">
    <property type="entry name" value="SMALL SUBUNIT PROCESSOME COMPONENT 20 HOMOLOG"/>
    <property type="match status" value="1"/>
</dbReference>
<evidence type="ECO:0000313" key="2">
    <source>
        <dbReference type="RefSeq" id="XP_014674070.1"/>
    </source>
</evidence>
<dbReference type="PANTHER" id="PTHR17695:SF11">
    <property type="entry name" value="SMALL SUBUNIT PROCESSOME COMPONENT 20 HOMOLOG"/>
    <property type="match status" value="1"/>
</dbReference>
<protein>
    <submittedName>
        <fullName evidence="2">Small subunit processome component 20 homolog</fullName>
    </submittedName>
</protein>
<accession>A0ABM1EPE9</accession>
<dbReference type="InterPro" id="IPR052575">
    <property type="entry name" value="SSU_processome_comp_20"/>
</dbReference>
<dbReference type="GeneID" id="106814288"/>
<keyword evidence="1" id="KW-1185">Reference proteome</keyword>
<sequence length="635" mass="72013">FQSFSEQLSKVSIDVVHRIGNREELPEDSDTFFYETLVKWADLNCTEHFVTLWHELKSKVQSFALLVHHKEEVVAALKRHLLVPDTMALDALTELVVALARDMQADFYVYFRDFFDIIVSLLSTGLPDRLEQCFTCLAYLFKFLWRYLSNDIEDIFRIYSPLLSGKQKPHIRRFAAESFAFLMRKVKNPGHLFDTVFNILALHPEYVPGIGHLLFEVIKGIKDQFHSCTSAVLPLLLAKLGPCSTHAPTTSSVGTDEPSYNIILDAQLEMMGLITNHATKEFIGVIWEVLFASVVGLRESIRVQKPVPLDTGDVRRQQLLEQHLERVLTMMLSIVEYKRGILVVPTERLCSELCLLLEPDEPATCGSTVLHIASRLLLADRCAQLTPQQVSRICKAVYRCAHTREQVLDFSRDMFPYKMFEKDVLPQLVDYCQIQLQQESGAIGSVLQLMVELVLFKRPLLEDASKLADYKIYPLPFPNQKSAKDNFGVQLLSALEKVCESDDYTPSDFSHAWAALVLLPHMRYMDSERVVAEVRRFIAALLTRDLIDREVAVLAQAYVVLSQLLEHRDAASAITLDTVLSLLKKDAENLAALRVADLFFTLADACGEEAFLGEDTADKLFPLLVNNLSSPYHQV</sequence>
<gene>
    <name evidence="2" type="primary">LOC106814288</name>
</gene>
<organism evidence="1 2">
    <name type="scientific">Priapulus caudatus</name>
    <name type="common">Priapulid worm</name>
    <dbReference type="NCBI Taxonomy" id="37621"/>
    <lineage>
        <taxon>Eukaryota</taxon>
        <taxon>Metazoa</taxon>
        <taxon>Ecdysozoa</taxon>
        <taxon>Scalidophora</taxon>
        <taxon>Priapulida</taxon>
        <taxon>Priapulimorpha</taxon>
        <taxon>Priapulimorphida</taxon>
        <taxon>Priapulidae</taxon>
        <taxon>Priapulus</taxon>
    </lineage>
</organism>
<reference evidence="2" key="1">
    <citation type="submission" date="2025-08" db="UniProtKB">
        <authorList>
            <consortium name="RefSeq"/>
        </authorList>
    </citation>
    <scope>IDENTIFICATION</scope>
</reference>